<dbReference type="GO" id="GO:0030246">
    <property type="term" value="F:carbohydrate binding"/>
    <property type="evidence" value="ECO:0007669"/>
    <property type="project" value="InterPro"/>
</dbReference>
<protein>
    <submittedName>
        <fullName evidence="8">MFS transporter</fullName>
    </submittedName>
</protein>
<name>K1DX29_9MICO</name>
<gene>
    <name evidence="8" type="ORF">B277_09172</name>
    <name evidence="9" type="ORF">CWN80_03515</name>
</gene>
<feature type="transmembrane region" description="Helical" evidence="6">
    <location>
        <begin position="316"/>
        <end position="335"/>
    </location>
</feature>
<sequence length="668" mass="67824">MTTPPASTDAAPGTPSRRAGGGVVIAVLALCGTVVSLQQTMVLPLVPDLPDLIGTTPGNASWMVTATLVAGAVATPVISRMADMYGKRRMILVTLAIVALGAAIGGIAPSLPFLIVARALQGMGMALVPVGIATMRDELDPDQVPLAVALMSATLAIGAGVGLPLGGFLAQTYDWHVVLWLPGVLALLMVLLVRATVAESTVRSPGAFDMRGAVLLSVALVLLLLAVSKGAEWGWLDTRTLAAFGVGSALLAVFVPLELRIPNPLVDIRTAAQPIVVSANTISLFMGFGLFVNMLVSTQLLQTPEDSGYGMGLDGLHAGLWMAPSAVAFGLLAPFAGWVTRRFGPELAIAVGGSIMAASYLVRVPLSGSIGAIVVGSVVVTVGTALAYSALPTLIMRSVPVTETAAANGLNTLLRSVGTSTASAVTAAIFAAGASTATGGHAGYGSIALVYVLAAIASAISAALIVPFLRQRAAEVEARPDVEEQRADHVVHGRVTDVAGDAVGGAVVTVLGGQGSHVDWAHTDSAGDYSVATGGPIRHLFVVTAPGWAPASGYVDLAEGRRVPPFVLRERTSVTGTVTAVDGGPAADVSVVLTRRTGGSVDWMRTDADGRYDLPVPKEGTYVLTALDRGTGDITTRMLTVGGGTVRADLQLTAGASPTSAGQGPAVG</sequence>
<dbReference type="PATRIC" id="fig|1210046.3.peg.1755"/>
<feature type="transmembrane region" description="Helical" evidence="6">
    <location>
        <begin position="21"/>
        <end position="40"/>
    </location>
</feature>
<dbReference type="Gene3D" id="1.20.1720.10">
    <property type="entry name" value="Multidrug resistance protein D"/>
    <property type="match status" value="1"/>
</dbReference>
<dbReference type="PANTHER" id="PTHR42718">
    <property type="entry name" value="MAJOR FACILITATOR SUPERFAMILY MULTIDRUG TRANSPORTER MFSC"/>
    <property type="match status" value="1"/>
</dbReference>
<dbReference type="RefSeq" id="WP_007927359.1">
    <property type="nucleotide sequence ID" value="NZ_ALWX01000040.1"/>
</dbReference>
<dbReference type="CDD" id="cd17504">
    <property type="entry name" value="MFS_MMR_MDR_like"/>
    <property type="match status" value="1"/>
</dbReference>
<dbReference type="eggNOG" id="COG2814">
    <property type="taxonomic scope" value="Bacteria"/>
</dbReference>
<dbReference type="Proteomes" id="UP000288711">
    <property type="component" value="Unassembled WGS sequence"/>
</dbReference>
<dbReference type="Pfam" id="PF07690">
    <property type="entry name" value="MFS_1"/>
    <property type="match status" value="1"/>
</dbReference>
<keyword evidence="4 6" id="KW-1133">Transmembrane helix</keyword>
<dbReference type="InterPro" id="IPR020846">
    <property type="entry name" value="MFS_dom"/>
</dbReference>
<evidence type="ECO:0000256" key="5">
    <source>
        <dbReference type="ARBA" id="ARBA00023136"/>
    </source>
</evidence>
<evidence type="ECO:0000313" key="11">
    <source>
        <dbReference type="Proteomes" id="UP000288711"/>
    </source>
</evidence>
<feature type="transmembrane region" description="Helical" evidence="6">
    <location>
        <begin position="347"/>
        <end position="364"/>
    </location>
</feature>
<dbReference type="GO" id="GO:0022857">
    <property type="term" value="F:transmembrane transporter activity"/>
    <property type="evidence" value="ECO:0007669"/>
    <property type="project" value="InterPro"/>
</dbReference>
<dbReference type="InterPro" id="IPR008969">
    <property type="entry name" value="CarboxyPept-like_regulatory"/>
</dbReference>
<evidence type="ECO:0000256" key="3">
    <source>
        <dbReference type="ARBA" id="ARBA00022692"/>
    </source>
</evidence>
<comment type="subcellular location">
    <subcellularLocation>
        <location evidence="1">Cell membrane</location>
        <topology evidence="1">Multi-pass membrane protein</topology>
    </subcellularLocation>
</comment>
<feature type="transmembrane region" description="Helical" evidence="6">
    <location>
        <begin position="208"/>
        <end position="228"/>
    </location>
</feature>
<feature type="transmembrane region" description="Helical" evidence="6">
    <location>
        <begin position="271"/>
        <end position="296"/>
    </location>
</feature>
<dbReference type="InterPro" id="IPR036259">
    <property type="entry name" value="MFS_trans_sf"/>
</dbReference>
<evidence type="ECO:0000313" key="8">
    <source>
        <dbReference type="EMBL" id="EKA61120.1"/>
    </source>
</evidence>
<dbReference type="InterPro" id="IPR011701">
    <property type="entry name" value="MFS"/>
</dbReference>
<dbReference type="Pfam" id="PF13620">
    <property type="entry name" value="CarboxypepD_reg"/>
    <property type="match status" value="2"/>
</dbReference>
<comment type="caution">
    <text evidence="8">The sequence shown here is derived from an EMBL/GenBank/DDBJ whole genome shotgun (WGS) entry which is preliminary data.</text>
</comment>
<dbReference type="AlphaFoldDB" id="K1DX29"/>
<feature type="domain" description="Major facilitator superfamily (MFS) profile" evidence="7">
    <location>
        <begin position="24"/>
        <end position="473"/>
    </location>
</feature>
<feature type="transmembrane region" description="Helical" evidence="6">
    <location>
        <begin position="144"/>
        <end position="165"/>
    </location>
</feature>
<dbReference type="SUPFAM" id="SSF49452">
    <property type="entry name" value="Starch-binding domain-like"/>
    <property type="match status" value="1"/>
</dbReference>
<dbReference type="EMBL" id="ALWX01000040">
    <property type="protein sequence ID" value="EKA61120.1"/>
    <property type="molecule type" value="Genomic_DNA"/>
</dbReference>
<dbReference type="Gene3D" id="1.20.1250.20">
    <property type="entry name" value="MFS general substrate transporter like domains"/>
    <property type="match status" value="1"/>
</dbReference>
<feature type="transmembrane region" description="Helical" evidence="6">
    <location>
        <begin position="177"/>
        <end position="196"/>
    </location>
</feature>
<evidence type="ECO:0000313" key="10">
    <source>
        <dbReference type="Proteomes" id="UP000004474"/>
    </source>
</evidence>
<feature type="transmembrane region" description="Helical" evidence="6">
    <location>
        <begin position="370"/>
        <end position="391"/>
    </location>
</feature>
<feature type="transmembrane region" description="Helical" evidence="6">
    <location>
        <begin position="444"/>
        <end position="469"/>
    </location>
</feature>
<evidence type="ECO:0000256" key="6">
    <source>
        <dbReference type="SAM" id="Phobius"/>
    </source>
</evidence>
<reference evidence="9" key="3">
    <citation type="submission" date="2017-11" db="EMBL/GenBank/DDBJ databases">
        <authorList>
            <person name="Seuylemezian A."/>
            <person name="Cooper K."/>
            <person name="Vaishampayan P."/>
        </authorList>
    </citation>
    <scope>NUCLEOTIDE SEQUENCE</scope>
    <source>
        <strain evidence="9">PVAS-1</strain>
    </source>
</reference>
<reference evidence="9 11" key="1">
    <citation type="journal article" date="2009" name="Int. J. Syst. Evol. Microbiol.">
        <title>Janibacter hoylei sp. nov., Bacillus isronensis sp. nov. and Bacillus aryabhattai sp. nov., isolated from cryotubes used for collecting air from the upper atmosphere.</title>
        <authorList>
            <person name="Shivaji S."/>
            <person name="Chaturvedi P."/>
            <person name="Begum Z."/>
            <person name="Pindi P.K."/>
            <person name="Manorama R."/>
            <person name="Padmanaban D.A."/>
            <person name="Shouche Y.S."/>
            <person name="Pawar S."/>
            <person name="Vaishampayan P."/>
            <person name="Dutt C.B."/>
            <person name="Datta G.N."/>
            <person name="Manchanda R.K."/>
            <person name="Rao U.R."/>
            <person name="Bhargava P.M."/>
            <person name="Narlikar J.V."/>
        </authorList>
    </citation>
    <scope>NUCLEOTIDE SEQUENCE [LARGE SCALE GENOMIC DNA]</scope>
    <source>
        <strain evidence="9 11">PVAS-1</strain>
    </source>
</reference>
<keyword evidence="3 6" id="KW-0812">Transmembrane</keyword>
<dbReference type="InterPro" id="IPR013784">
    <property type="entry name" value="Carb-bd-like_fold"/>
</dbReference>
<keyword evidence="5 6" id="KW-0472">Membrane</keyword>
<keyword evidence="2" id="KW-0813">Transport</keyword>
<proteinExistence type="predicted"/>
<feature type="transmembrane region" description="Helical" evidence="6">
    <location>
        <begin position="90"/>
        <end position="107"/>
    </location>
</feature>
<dbReference type="PRINTS" id="PR01036">
    <property type="entry name" value="TCRTETB"/>
</dbReference>
<dbReference type="GO" id="GO:0005886">
    <property type="term" value="C:plasma membrane"/>
    <property type="evidence" value="ECO:0007669"/>
    <property type="project" value="UniProtKB-SubCell"/>
</dbReference>
<evidence type="ECO:0000259" key="7">
    <source>
        <dbReference type="PROSITE" id="PS50850"/>
    </source>
</evidence>
<feature type="transmembrane region" description="Helical" evidence="6">
    <location>
        <begin position="412"/>
        <end position="432"/>
    </location>
</feature>
<evidence type="ECO:0000256" key="1">
    <source>
        <dbReference type="ARBA" id="ARBA00004651"/>
    </source>
</evidence>
<dbReference type="PANTHER" id="PTHR42718:SF9">
    <property type="entry name" value="MAJOR FACILITATOR SUPERFAMILY MULTIDRUG TRANSPORTER MFSC"/>
    <property type="match status" value="1"/>
</dbReference>
<organism evidence="8 10">
    <name type="scientific">Janibacter hoylei PVAS-1</name>
    <dbReference type="NCBI Taxonomy" id="1210046"/>
    <lineage>
        <taxon>Bacteria</taxon>
        <taxon>Bacillati</taxon>
        <taxon>Actinomycetota</taxon>
        <taxon>Actinomycetes</taxon>
        <taxon>Micrococcales</taxon>
        <taxon>Intrasporangiaceae</taxon>
        <taxon>Janibacter</taxon>
    </lineage>
</organism>
<evidence type="ECO:0000256" key="2">
    <source>
        <dbReference type="ARBA" id="ARBA00022448"/>
    </source>
</evidence>
<dbReference type="EMBL" id="PIPF01000003">
    <property type="protein sequence ID" value="RWU84658.1"/>
    <property type="molecule type" value="Genomic_DNA"/>
</dbReference>
<accession>K1DX29</accession>
<dbReference type="SUPFAM" id="SSF103473">
    <property type="entry name" value="MFS general substrate transporter"/>
    <property type="match status" value="1"/>
</dbReference>
<keyword evidence="11" id="KW-1185">Reference proteome</keyword>
<dbReference type="OrthoDB" id="4484751at2"/>
<dbReference type="Gene3D" id="2.60.40.1120">
    <property type="entry name" value="Carboxypeptidase-like, regulatory domain"/>
    <property type="match status" value="2"/>
</dbReference>
<feature type="transmembrane region" description="Helical" evidence="6">
    <location>
        <begin position="60"/>
        <end position="78"/>
    </location>
</feature>
<dbReference type="STRING" id="1210046.B277_09172"/>
<evidence type="ECO:0000313" key="9">
    <source>
        <dbReference type="EMBL" id="RWU84658.1"/>
    </source>
</evidence>
<dbReference type="SUPFAM" id="SSF49464">
    <property type="entry name" value="Carboxypeptidase regulatory domain-like"/>
    <property type="match status" value="1"/>
</dbReference>
<reference evidence="8 10" key="2">
    <citation type="journal article" date="2012" name="J. Bacteriol.">
        <title>Genome Sequence of Janibacter hoylei MTCC8307, Isolated from the Stratospheric Air.</title>
        <authorList>
            <person name="Pawar S.P."/>
            <person name="Dhotre D.P."/>
            <person name="Shetty S.A."/>
            <person name="Chowdhury S.P."/>
            <person name="Chaudhari B.L."/>
            <person name="Shouche Y.S."/>
        </authorList>
    </citation>
    <scope>NUCLEOTIDE SEQUENCE [LARGE SCALE GENOMIC DNA]</scope>
    <source>
        <strain evidence="8 10">PVAS-1</strain>
    </source>
</reference>
<dbReference type="PROSITE" id="PS50850">
    <property type="entry name" value="MFS"/>
    <property type="match status" value="1"/>
</dbReference>
<dbReference type="Proteomes" id="UP000004474">
    <property type="component" value="Unassembled WGS sequence"/>
</dbReference>
<evidence type="ECO:0000256" key="4">
    <source>
        <dbReference type="ARBA" id="ARBA00022989"/>
    </source>
</evidence>